<protein>
    <recommendedName>
        <fullName evidence="2">PASTA domain-containing protein</fullName>
    </recommendedName>
</protein>
<keyword evidence="1" id="KW-0812">Transmembrane</keyword>
<dbReference type="SUPFAM" id="SSF54184">
    <property type="entry name" value="Penicillin-binding protein 2x (pbp-2x), c-terminal domain"/>
    <property type="match status" value="1"/>
</dbReference>
<feature type="non-terminal residue" evidence="3">
    <location>
        <position position="154"/>
    </location>
</feature>
<keyword evidence="1" id="KW-1133">Transmembrane helix</keyword>
<reference evidence="3" key="1">
    <citation type="journal article" date="2014" name="Front. Microbiol.">
        <title>High frequency of phylogenetically diverse reductive dehalogenase-homologous genes in deep subseafloor sedimentary metagenomes.</title>
        <authorList>
            <person name="Kawai M."/>
            <person name="Futagami T."/>
            <person name="Toyoda A."/>
            <person name="Takaki Y."/>
            <person name="Nishi S."/>
            <person name="Hori S."/>
            <person name="Arai W."/>
            <person name="Tsubouchi T."/>
            <person name="Morono Y."/>
            <person name="Uchiyama I."/>
            <person name="Ito T."/>
            <person name="Fujiyama A."/>
            <person name="Inagaki F."/>
            <person name="Takami H."/>
        </authorList>
    </citation>
    <scope>NUCLEOTIDE SEQUENCE</scope>
    <source>
        <strain evidence="3">Expedition CK06-06</strain>
    </source>
</reference>
<name>X0YYD1_9ZZZZ</name>
<dbReference type="Pfam" id="PF03793">
    <property type="entry name" value="PASTA"/>
    <property type="match status" value="1"/>
</dbReference>
<dbReference type="Gene3D" id="3.30.10.20">
    <property type="match status" value="1"/>
</dbReference>
<dbReference type="AlphaFoldDB" id="X0YYD1"/>
<feature type="domain" description="PASTA" evidence="2">
    <location>
        <begin position="27"/>
        <end position="94"/>
    </location>
</feature>
<evidence type="ECO:0000256" key="1">
    <source>
        <dbReference type="SAM" id="Phobius"/>
    </source>
</evidence>
<dbReference type="EMBL" id="BARS01043727">
    <property type="protein sequence ID" value="GAG41516.1"/>
    <property type="molecule type" value="Genomic_DNA"/>
</dbReference>
<dbReference type="CDD" id="cd06577">
    <property type="entry name" value="PASTA_pknB"/>
    <property type="match status" value="1"/>
</dbReference>
<accession>X0YYD1</accession>
<dbReference type="InterPro" id="IPR005543">
    <property type="entry name" value="PASTA_dom"/>
</dbReference>
<keyword evidence="1" id="KW-0472">Membrane</keyword>
<evidence type="ECO:0000313" key="3">
    <source>
        <dbReference type="EMBL" id="GAG41516.1"/>
    </source>
</evidence>
<dbReference type="SMART" id="SM00740">
    <property type="entry name" value="PASTA"/>
    <property type="match status" value="2"/>
</dbReference>
<proteinExistence type="predicted"/>
<organism evidence="3">
    <name type="scientific">marine sediment metagenome</name>
    <dbReference type="NCBI Taxonomy" id="412755"/>
    <lineage>
        <taxon>unclassified sequences</taxon>
        <taxon>metagenomes</taxon>
        <taxon>ecological metagenomes</taxon>
    </lineage>
</organism>
<gene>
    <name evidence="3" type="ORF">S01H1_66146</name>
</gene>
<comment type="caution">
    <text evidence="3">The sequence shown here is derived from an EMBL/GenBank/DDBJ whole genome shotgun (WGS) entry which is preliminary data.</text>
</comment>
<dbReference type="PROSITE" id="PS51178">
    <property type="entry name" value="PASTA"/>
    <property type="match status" value="1"/>
</dbReference>
<sequence>MKTQTYLWTVPFFCFIAGYLFLQWVSKVQYLEAPPLVGKQLQDAVAQLSGKNLNIRLIAQKEDPDLPGGTILSQSPAAGQKIKPHQAIHAVISKKPEKIIAPNLINKSKEVIDRELAALGLRSKIHFLPSNRPINSCITQHPAQGQPIEENKIT</sequence>
<evidence type="ECO:0000259" key="2">
    <source>
        <dbReference type="PROSITE" id="PS51178"/>
    </source>
</evidence>
<feature type="transmembrane region" description="Helical" evidence="1">
    <location>
        <begin position="6"/>
        <end position="25"/>
    </location>
</feature>